<sequence length="233" mass="24471">MGRMRGTAVALCVASAVVTALGLGWFSDKLYTRVRPGQLAYRPMDEMPPRVDMAAIQRDWPASFAEPGEGSRVIAYHKAMRGKAPEPSVAGGSTTAAPPPDLGTLLARADAGAGKQKVQLCMSCHDFTPGGPNRIGPNLWGVVGRPVASHAGFAYSPAMQAHRGSWSYDNLFDFLGSPGRVVPGTKMTFAGLRRPEDRAAVIKYLATLGTGAPPLPQPKTAAAAKDMEAGGQL</sequence>
<dbReference type="InterPro" id="IPR009056">
    <property type="entry name" value="Cyt_c-like_dom"/>
</dbReference>
<dbReference type="EMBL" id="LBIC01000003">
    <property type="protein sequence ID" value="KKW92994.1"/>
    <property type="molecule type" value="Genomic_DNA"/>
</dbReference>
<feature type="domain" description="Cytochrome c" evidence="7">
    <location>
        <begin position="109"/>
        <end position="209"/>
    </location>
</feature>
<evidence type="ECO:0000256" key="3">
    <source>
        <dbReference type="ARBA" id="ARBA00022723"/>
    </source>
</evidence>
<dbReference type="SUPFAM" id="SSF46626">
    <property type="entry name" value="Cytochrome c"/>
    <property type="match status" value="1"/>
</dbReference>
<dbReference type="GO" id="GO:0020037">
    <property type="term" value="F:heme binding"/>
    <property type="evidence" value="ECO:0007669"/>
    <property type="project" value="InterPro"/>
</dbReference>
<dbReference type="STRING" id="56193.YP76_08940"/>
<comment type="caution">
    <text evidence="8">The sequence shown here is derived from an EMBL/GenBank/DDBJ whole genome shotgun (WGS) entry which is preliminary data.</text>
</comment>
<keyword evidence="9" id="KW-1185">Reference proteome</keyword>
<dbReference type="PANTHER" id="PTHR11961">
    <property type="entry name" value="CYTOCHROME C"/>
    <property type="match status" value="1"/>
</dbReference>
<evidence type="ECO:0000256" key="4">
    <source>
        <dbReference type="ARBA" id="ARBA00022982"/>
    </source>
</evidence>
<dbReference type="GO" id="GO:0046872">
    <property type="term" value="F:metal ion binding"/>
    <property type="evidence" value="ECO:0007669"/>
    <property type="project" value="UniProtKB-KW"/>
</dbReference>
<organism evidence="8 9">
    <name type="scientific">Sphingobium chungbukense</name>
    <dbReference type="NCBI Taxonomy" id="56193"/>
    <lineage>
        <taxon>Bacteria</taxon>
        <taxon>Pseudomonadati</taxon>
        <taxon>Pseudomonadota</taxon>
        <taxon>Alphaproteobacteria</taxon>
        <taxon>Sphingomonadales</taxon>
        <taxon>Sphingomonadaceae</taxon>
        <taxon>Sphingobium</taxon>
    </lineage>
</organism>
<evidence type="ECO:0000256" key="1">
    <source>
        <dbReference type="ARBA" id="ARBA00022448"/>
    </source>
</evidence>
<dbReference type="AlphaFoldDB" id="A0A0M3AWL7"/>
<keyword evidence="2 6" id="KW-0349">Heme</keyword>
<dbReference type="InterPro" id="IPR002327">
    <property type="entry name" value="Cyt_c_1A/1B"/>
</dbReference>
<evidence type="ECO:0000313" key="8">
    <source>
        <dbReference type="EMBL" id="KKW92994.1"/>
    </source>
</evidence>
<name>A0A0M3AWL7_9SPHN</name>
<dbReference type="PATRIC" id="fig|56193.3.peg.1852"/>
<accession>A0A0M3AWL7</accession>
<dbReference type="Proteomes" id="UP000033874">
    <property type="component" value="Unassembled WGS sequence"/>
</dbReference>
<dbReference type="GO" id="GO:0009055">
    <property type="term" value="F:electron transfer activity"/>
    <property type="evidence" value="ECO:0007669"/>
    <property type="project" value="InterPro"/>
</dbReference>
<evidence type="ECO:0000256" key="6">
    <source>
        <dbReference type="PROSITE-ProRule" id="PRU00433"/>
    </source>
</evidence>
<evidence type="ECO:0000259" key="7">
    <source>
        <dbReference type="PROSITE" id="PS51007"/>
    </source>
</evidence>
<dbReference type="RefSeq" id="WP_046763202.1">
    <property type="nucleotide sequence ID" value="NZ_LBIC01000003.1"/>
</dbReference>
<evidence type="ECO:0000256" key="2">
    <source>
        <dbReference type="ARBA" id="ARBA00022617"/>
    </source>
</evidence>
<evidence type="ECO:0000313" key="9">
    <source>
        <dbReference type="Proteomes" id="UP000033874"/>
    </source>
</evidence>
<reference evidence="8 9" key="1">
    <citation type="submission" date="2015-04" db="EMBL/GenBank/DDBJ databases">
        <title>Genome sequence of aromatic hydrocarbons-degrading Sphingobium chungbukense DJ77.</title>
        <authorList>
            <person name="Kim Y.-C."/>
            <person name="Chae J.-C."/>
        </authorList>
    </citation>
    <scope>NUCLEOTIDE SEQUENCE [LARGE SCALE GENOMIC DNA]</scope>
    <source>
        <strain evidence="8 9">DJ77</strain>
    </source>
</reference>
<protein>
    <submittedName>
        <fullName evidence="8">Cytochrome C</fullName>
    </submittedName>
</protein>
<gene>
    <name evidence="8" type="ORF">YP76_08940</name>
</gene>
<proteinExistence type="predicted"/>
<dbReference type="PROSITE" id="PS51007">
    <property type="entry name" value="CYTC"/>
    <property type="match status" value="1"/>
</dbReference>
<dbReference type="InterPro" id="IPR036909">
    <property type="entry name" value="Cyt_c-like_dom_sf"/>
</dbReference>
<dbReference type="Gene3D" id="1.10.760.10">
    <property type="entry name" value="Cytochrome c-like domain"/>
    <property type="match status" value="1"/>
</dbReference>
<dbReference type="PRINTS" id="PR00604">
    <property type="entry name" value="CYTCHRMECIAB"/>
</dbReference>
<evidence type="ECO:0000256" key="5">
    <source>
        <dbReference type="ARBA" id="ARBA00023004"/>
    </source>
</evidence>
<keyword evidence="3 6" id="KW-0479">Metal-binding</keyword>
<keyword evidence="4" id="KW-0249">Electron transport</keyword>
<keyword evidence="1" id="KW-0813">Transport</keyword>
<keyword evidence="5 6" id="KW-0408">Iron</keyword>